<keyword evidence="5" id="KW-0680">Restriction system</keyword>
<dbReference type="RefSeq" id="WP_207087557.1">
    <property type="nucleotide sequence ID" value="NZ_JAFLQW010000219.1"/>
</dbReference>
<keyword evidence="3" id="KW-0808">Transferase</keyword>
<dbReference type="GO" id="GO:0032259">
    <property type="term" value="P:methylation"/>
    <property type="evidence" value="ECO:0007669"/>
    <property type="project" value="UniProtKB-KW"/>
</dbReference>
<keyword evidence="2 9" id="KW-0489">Methyltransferase</keyword>
<dbReference type="Pfam" id="PF12161">
    <property type="entry name" value="HsdM_N"/>
    <property type="match status" value="1"/>
</dbReference>
<evidence type="ECO:0000256" key="6">
    <source>
        <dbReference type="ARBA" id="ARBA00047942"/>
    </source>
</evidence>
<organism evidence="9 10">
    <name type="scientific">Phormidium pseudopriestleyi FRX01</name>
    <dbReference type="NCBI Taxonomy" id="1759528"/>
    <lineage>
        <taxon>Bacteria</taxon>
        <taxon>Bacillati</taxon>
        <taxon>Cyanobacteriota</taxon>
        <taxon>Cyanophyceae</taxon>
        <taxon>Oscillatoriophycideae</taxon>
        <taxon>Oscillatoriales</taxon>
        <taxon>Oscillatoriaceae</taxon>
        <taxon>Phormidium</taxon>
    </lineage>
</organism>
<dbReference type="EC" id="2.1.1.72" evidence="1"/>
<sequence>MLQPKNTTVDHQQLSNFIWQIVDLLRGPYRPPQYERVMLPMTVLRRFDCVLAPTKQDVLDKYQQCKDRFKDEALDSMLNKAAGQRFHNRSEFTFEKLKGDPNNIDKHLVSYINSFSKNIREIFERFEFTAEIEKMNEANILYLVVSKFCDVNLHPNQVDNIAMGSIFEDLIRRFNELANETAGDHFTPREVIRLMVDILFDPDDDILSKPGVIRTLLDPACGTGGMLSEAQNYLRENNKEAQLWVFGQDFNPRAYAIAASDLLIKEKDKEKSLIQFGDSLTDDQYSGQTFDYFLANPPFGVDWKKQQKDVKREQEKFGFAGRFGAGLPRVNDGSLLFLQHQISKFEPYQPDSDKKGSRLAIVFNGSPLFTGGAGSGESEIRKWIIESDWLEAIIALPEQMFYNTGIGTYIWIVTNRKQKHRQGKIQLIDARHRWQPMRRSLGDKCRYMGEEDIAIVVQEYGNFVETETSKIFENEDFGYNRVPIERPLRLLYQMDIDRKLRFLDGVPHLLDDVQAIDKQLGREPRPDWNEFDRLMNDLLKQRNSPWKKAEQKLFRDVFTEREPEAEPVILKERKAKDEPNARVWGWFPVPGKKIERMYEADSKLRDFENVNLQDEVTRYFREEVEPHVSDAWADGDKIRSAFEINFNRYFYQYIPPRPLAEIDADIKQMEEEIIRLLREVTA</sequence>
<evidence type="ECO:0000313" key="10">
    <source>
        <dbReference type="Proteomes" id="UP000664844"/>
    </source>
</evidence>
<accession>A0ABS3FQ67</accession>
<dbReference type="Pfam" id="PF02384">
    <property type="entry name" value="N6_Mtase"/>
    <property type="match status" value="1"/>
</dbReference>
<evidence type="ECO:0000259" key="8">
    <source>
        <dbReference type="Pfam" id="PF12161"/>
    </source>
</evidence>
<dbReference type="EMBL" id="JAFLQW010000219">
    <property type="protein sequence ID" value="MBO0349022.1"/>
    <property type="molecule type" value="Genomic_DNA"/>
</dbReference>
<dbReference type="CDD" id="cd02440">
    <property type="entry name" value="AdoMet_MTases"/>
    <property type="match status" value="1"/>
</dbReference>
<gene>
    <name evidence="9" type="ORF">J0895_07895</name>
</gene>
<proteinExistence type="predicted"/>
<dbReference type="InterPro" id="IPR022749">
    <property type="entry name" value="D12N6_MeTrfase_N"/>
</dbReference>
<evidence type="ECO:0000256" key="3">
    <source>
        <dbReference type="ARBA" id="ARBA00022679"/>
    </source>
</evidence>
<evidence type="ECO:0000256" key="5">
    <source>
        <dbReference type="ARBA" id="ARBA00022747"/>
    </source>
</evidence>
<dbReference type="PANTHER" id="PTHR42933">
    <property type="entry name" value="SLR6095 PROTEIN"/>
    <property type="match status" value="1"/>
</dbReference>
<evidence type="ECO:0000256" key="1">
    <source>
        <dbReference type="ARBA" id="ARBA00011900"/>
    </source>
</evidence>
<comment type="catalytic activity">
    <reaction evidence="6">
        <text>a 2'-deoxyadenosine in DNA + S-adenosyl-L-methionine = an N(6)-methyl-2'-deoxyadenosine in DNA + S-adenosyl-L-homocysteine + H(+)</text>
        <dbReference type="Rhea" id="RHEA:15197"/>
        <dbReference type="Rhea" id="RHEA-COMP:12418"/>
        <dbReference type="Rhea" id="RHEA-COMP:12419"/>
        <dbReference type="ChEBI" id="CHEBI:15378"/>
        <dbReference type="ChEBI" id="CHEBI:57856"/>
        <dbReference type="ChEBI" id="CHEBI:59789"/>
        <dbReference type="ChEBI" id="CHEBI:90615"/>
        <dbReference type="ChEBI" id="CHEBI:90616"/>
        <dbReference type="EC" id="2.1.1.72"/>
    </reaction>
</comment>
<dbReference type="PANTHER" id="PTHR42933:SF3">
    <property type="entry name" value="TYPE I RESTRICTION ENZYME MJAVIII METHYLASE SUBUNIT"/>
    <property type="match status" value="1"/>
</dbReference>
<feature type="domain" description="DNA methylase adenine-specific" evidence="7">
    <location>
        <begin position="162"/>
        <end position="466"/>
    </location>
</feature>
<comment type="caution">
    <text evidence="9">The sequence shown here is derived from an EMBL/GenBank/DDBJ whole genome shotgun (WGS) entry which is preliminary data.</text>
</comment>
<dbReference type="InterPro" id="IPR051537">
    <property type="entry name" value="DNA_Adenine_Mtase"/>
</dbReference>
<name>A0ABS3FQ67_9CYAN</name>
<reference evidence="9 10" key="1">
    <citation type="submission" date="2021-03" db="EMBL/GenBank/DDBJ databases">
        <title>Metabolic Capacity of the Antarctic Cyanobacterium Phormidium pseudopriestleyi that Sustains Oxygenic Photosynthesis in the Presence of Hydrogen Sulfide.</title>
        <authorList>
            <person name="Lumian J.E."/>
            <person name="Jungblut A.D."/>
            <person name="Dillon M.L."/>
            <person name="Hawes I."/>
            <person name="Doran P.T."/>
            <person name="Mackey T.J."/>
            <person name="Dick G.J."/>
            <person name="Grettenberger C.L."/>
            <person name="Sumner D.Y."/>
        </authorList>
    </citation>
    <scope>NUCLEOTIDE SEQUENCE [LARGE SCALE GENOMIC DNA]</scope>
    <source>
        <strain evidence="9 10">FRX01</strain>
    </source>
</reference>
<evidence type="ECO:0000256" key="2">
    <source>
        <dbReference type="ARBA" id="ARBA00022603"/>
    </source>
</evidence>
<dbReference type="Proteomes" id="UP000664844">
    <property type="component" value="Unassembled WGS sequence"/>
</dbReference>
<dbReference type="SUPFAM" id="SSF53335">
    <property type="entry name" value="S-adenosyl-L-methionine-dependent methyltransferases"/>
    <property type="match status" value="1"/>
</dbReference>
<evidence type="ECO:0000313" key="9">
    <source>
        <dbReference type="EMBL" id="MBO0349022.1"/>
    </source>
</evidence>
<dbReference type="PRINTS" id="PR00507">
    <property type="entry name" value="N12N6MTFRASE"/>
</dbReference>
<dbReference type="InterPro" id="IPR003356">
    <property type="entry name" value="DNA_methylase_A-5"/>
</dbReference>
<dbReference type="InterPro" id="IPR029063">
    <property type="entry name" value="SAM-dependent_MTases_sf"/>
</dbReference>
<evidence type="ECO:0000259" key="7">
    <source>
        <dbReference type="Pfam" id="PF02384"/>
    </source>
</evidence>
<dbReference type="Gene3D" id="3.40.50.150">
    <property type="entry name" value="Vaccinia Virus protein VP39"/>
    <property type="match status" value="1"/>
</dbReference>
<keyword evidence="10" id="KW-1185">Reference proteome</keyword>
<keyword evidence="4" id="KW-0949">S-adenosyl-L-methionine</keyword>
<protein>
    <recommendedName>
        <fullName evidence="1">site-specific DNA-methyltransferase (adenine-specific)</fullName>
        <ecNumber evidence="1">2.1.1.72</ecNumber>
    </recommendedName>
</protein>
<dbReference type="GO" id="GO:0008168">
    <property type="term" value="F:methyltransferase activity"/>
    <property type="evidence" value="ECO:0007669"/>
    <property type="project" value="UniProtKB-KW"/>
</dbReference>
<evidence type="ECO:0000256" key="4">
    <source>
        <dbReference type="ARBA" id="ARBA00022691"/>
    </source>
</evidence>
<feature type="domain" description="N6 adenine-specific DNA methyltransferase N-terminal" evidence="8">
    <location>
        <begin position="14"/>
        <end position="148"/>
    </location>
</feature>